<reference evidence="2 3" key="1">
    <citation type="submission" date="2022-04" db="EMBL/GenBank/DDBJ databases">
        <title>Roseobacter sp. WL0113 is a bacterium isolated from neritic sediment.</title>
        <authorList>
            <person name="Wang L."/>
            <person name="He W."/>
            <person name="Zhang D.-F."/>
        </authorList>
    </citation>
    <scope>NUCLEOTIDE SEQUENCE [LARGE SCALE GENOMIC DNA]</scope>
    <source>
        <strain evidence="2 3">WL0113</strain>
    </source>
</reference>
<proteinExistence type="predicted"/>
<organism evidence="2 3">
    <name type="scientific">Roseobacter sinensis</name>
    <dbReference type="NCBI Taxonomy" id="2931391"/>
    <lineage>
        <taxon>Bacteria</taxon>
        <taxon>Pseudomonadati</taxon>
        <taxon>Pseudomonadota</taxon>
        <taxon>Alphaproteobacteria</taxon>
        <taxon>Rhodobacterales</taxon>
        <taxon>Roseobacteraceae</taxon>
        <taxon>Roseobacter</taxon>
    </lineage>
</organism>
<keyword evidence="3" id="KW-1185">Reference proteome</keyword>
<dbReference type="Gene3D" id="2.80.10.50">
    <property type="match status" value="1"/>
</dbReference>
<dbReference type="Pfam" id="PF00652">
    <property type="entry name" value="Ricin_B_lectin"/>
    <property type="match status" value="1"/>
</dbReference>
<dbReference type="EMBL" id="JALIEB010000001">
    <property type="protein sequence ID" value="MCV3270170.1"/>
    <property type="molecule type" value="Genomic_DNA"/>
</dbReference>
<evidence type="ECO:0000313" key="2">
    <source>
        <dbReference type="EMBL" id="MCV3270170.1"/>
    </source>
</evidence>
<comment type="caution">
    <text evidence="2">The sequence shown here is derived from an EMBL/GenBank/DDBJ whole genome shotgun (WGS) entry which is preliminary data.</text>
</comment>
<dbReference type="SUPFAM" id="SSF50370">
    <property type="entry name" value="Ricin B-like lectins"/>
    <property type="match status" value="1"/>
</dbReference>
<evidence type="ECO:0000313" key="3">
    <source>
        <dbReference type="Proteomes" id="UP001208690"/>
    </source>
</evidence>
<protein>
    <submittedName>
        <fullName evidence="2">RICIN domain-containing protein</fullName>
    </submittedName>
</protein>
<sequence length="173" mass="18578">MKMTDFTAALVTLFGTAAIADEPTIQSPAPVIHLADTLDETDALGWCIDTLGRGWSEQIQSHSCKPQGGDTQFRFDEATGAIQPVAFDGKCVALRAPDHANVPFGLLDCDPGADNQAFAFDEASMEFRLAGDPSQCVVVSETRRSAGPFMSRDLLVKPCGDVKAQFKQGVIRE</sequence>
<accession>A0ABT3B9D8</accession>
<dbReference type="RefSeq" id="WP_263842489.1">
    <property type="nucleotide sequence ID" value="NZ_JALIEB010000001.1"/>
</dbReference>
<dbReference type="InterPro" id="IPR000772">
    <property type="entry name" value="Ricin_B_lectin"/>
</dbReference>
<feature type="domain" description="Ricin B lectin" evidence="1">
    <location>
        <begin position="43"/>
        <end position="159"/>
    </location>
</feature>
<dbReference type="Proteomes" id="UP001208690">
    <property type="component" value="Unassembled WGS sequence"/>
</dbReference>
<evidence type="ECO:0000259" key="1">
    <source>
        <dbReference type="Pfam" id="PF00652"/>
    </source>
</evidence>
<dbReference type="PROSITE" id="PS50231">
    <property type="entry name" value="RICIN_B_LECTIN"/>
    <property type="match status" value="1"/>
</dbReference>
<dbReference type="InterPro" id="IPR035992">
    <property type="entry name" value="Ricin_B-like_lectins"/>
</dbReference>
<name>A0ABT3B9D8_9RHOB</name>
<gene>
    <name evidence="2" type="ORF">MUB52_01905</name>
</gene>